<dbReference type="EMBL" id="FN653018">
    <property type="protein sequence ID" value="CBY21917.1"/>
    <property type="molecule type" value="Genomic_DNA"/>
</dbReference>
<dbReference type="Proteomes" id="UP000001307">
    <property type="component" value="Unassembled WGS sequence"/>
</dbReference>
<evidence type="ECO:0000313" key="4">
    <source>
        <dbReference type="Proteomes" id="UP000001307"/>
    </source>
</evidence>
<keyword evidence="1" id="KW-0863">Zinc-finger</keyword>
<dbReference type="CDD" id="cd23024">
    <property type="entry name" value="zf-HIT_ZNHIT2-3"/>
    <property type="match status" value="1"/>
</dbReference>
<keyword evidence="4" id="KW-1185">Reference proteome</keyword>
<sequence length="370" mass="43047">MENLKNIKIRRSKAEVHLKPAAKKEGTIQSRCSICVKIESKYTCPRCGIQYCSLECYKDDRHQDCSEGFFKKEVEQVLKSEMVETEDKKKMIEILKRDKEEREQDFLPEELLGDEEDEGNFEGENVEELLAQLSNEEREMFEKAVADNSIISEISSNLDLWWSKNFKIMPENAPNLHNPPLLSDKLTPHWTTPLFISNLAVVYCFIYRRYLGDPEDLIYECTDEILLYGECFKSTGESDPERHLYSIYEMIVQESDDKTALMAFYDSVELLESKLKLRTALSHLASLLSTKGLKSKVKKHAAKKVEFYHSWVLNSEIETLSLPVKMFYLEKKCQIDEFSIDAEKISSQLEKAKISEFQEADYKKLIQEMS</sequence>
<evidence type="ECO:0000256" key="1">
    <source>
        <dbReference type="PROSITE-ProRule" id="PRU00453"/>
    </source>
</evidence>
<dbReference type="PANTHER" id="PTHR15555">
    <property type="entry name" value="ZINC FINGER HIT DOMAIN CONTAINING PROTEIN 2 PROTEIN FON -RELATED"/>
    <property type="match status" value="1"/>
</dbReference>
<keyword evidence="1" id="KW-0862">Zinc</keyword>
<dbReference type="InterPro" id="IPR039646">
    <property type="entry name" value="ZNHIT2"/>
</dbReference>
<dbReference type="InParanoid" id="E4WX25"/>
<proteinExistence type="predicted"/>
<dbReference type="InterPro" id="IPR007529">
    <property type="entry name" value="Znf_HIT"/>
</dbReference>
<dbReference type="Gene3D" id="3.30.60.190">
    <property type="match status" value="1"/>
</dbReference>
<keyword evidence="1" id="KW-0479">Metal-binding</keyword>
<name>E4WX25_OIKDI</name>
<organism evidence="3">
    <name type="scientific">Oikopleura dioica</name>
    <name type="common">Tunicate</name>
    <dbReference type="NCBI Taxonomy" id="34765"/>
    <lineage>
        <taxon>Eukaryota</taxon>
        <taxon>Metazoa</taxon>
        <taxon>Chordata</taxon>
        <taxon>Tunicata</taxon>
        <taxon>Appendicularia</taxon>
        <taxon>Copelata</taxon>
        <taxon>Oikopleuridae</taxon>
        <taxon>Oikopleura</taxon>
    </lineage>
</organism>
<protein>
    <recommendedName>
        <fullName evidence="2">HIT-type domain-containing protein</fullName>
    </recommendedName>
</protein>
<dbReference type="GO" id="GO:0008270">
    <property type="term" value="F:zinc ion binding"/>
    <property type="evidence" value="ECO:0007669"/>
    <property type="project" value="UniProtKB-UniRule"/>
</dbReference>
<dbReference type="Pfam" id="PF04438">
    <property type="entry name" value="zf-HIT"/>
    <property type="match status" value="1"/>
</dbReference>
<accession>E4WX25</accession>
<reference evidence="3" key="1">
    <citation type="journal article" date="2010" name="Science">
        <title>Plasticity of animal genome architecture unmasked by rapid evolution of a pelagic tunicate.</title>
        <authorList>
            <person name="Denoeud F."/>
            <person name="Henriet S."/>
            <person name="Mungpakdee S."/>
            <person name="Aury J.M."/>
            <person name="Da Silva C."/>
            <person name="Brinkmann H."/>
            <person name="Mikhaleva J."/>
            <person name="Olsen L.C."/>
            <person name="Jubin C."/>
            <person name="Canestro C."/>
            <person name="Bouquet J.M."/>
            <person name="Danks G."/>
            <person name="Poulain J."/>
            <person name="Campsteijn C."/>
            <person name="Adamski M."/>
            <person name="Cross I."/>
            <person name="Yadetie F."/>
            <person name="Muffato M."/>
            <person name="Louis A."/>
            <person name="Butcher S."/>
            <person name="Tsagkogeorga G."/>
            <person name="Konrad A."/>
            <person name="Singh S."/>
            <person name="Jensen M.F."/>
            <person name="Cong E.H."/>
            <person name="Eikeseth-Otteraa H."/>
            <person name="Noel B."/>
            <person name="Anthouard V."/>
            <person name="Porcel B.M."/>
            <person name="Kachouri-Lafond R."/>
            <person name="Nishino A."/>
            <person name="Ugolini M."/>
            <person name="Chourrout P."/>
            <person name="Nishida H."/>
            <person name="Aasland R."/>
            <person name="Huzurbazar S."/>
            <person name="Westhof E."/>
            <person name="Delsuc F."/>
            <person name="Lehrach H."/>
            <person name="Reinhardt R."/>
            <person name="Weissenbach J."/>
            <person name="Roy S.W."/>
            <person name="Artiguenave F."/>
            <person name="Postlethwait J.H."/>
            <person name="Manak J.R."/>
            <person name="Thompson E.M."/>
            <person name="Jaillon O."/>
            <person name="Du Pasquier L."/>
            <person name="Boudinot P."/>
            <person name="Liberles D.A."/>
            <person name="Volff J.N."/>
            <person name="Philippe H."/>
            <person name="Lenhard B."/>
            <person name="Roest Crollius H."/>
            <person name="Wincker P."/>
            <person name="Chourrout D."/>
        </authorList>
    </citation>
    <scope>NUCLEOTIDE SEQUENCE [LARGE SCALE GENOMIC DNA]</scope>
</reference>
<gene>
    <name evidence="3" type="ORF">GSOID_T00011451001</name>
</gene>
<dbReference type="SUPFAM" id="SSF144232">
    <property type="entry name" value="HIT/MYND zinc finger-like"/>
    <property type="match status" value="1"/>
</dbReference>
<dbReference type="PROSITE" id="PS51083">
    <property type="entry name" value="ZF_HIT"/>
    <property type="match status" value="1"/>
</dbReference>
<dbReference type="PANTHER" id="PTHR15555:SF0">
    <property type="entry name" value="ZINC FINGER HIT DOMAIN-CONTAINING PROTEIN 2"/>
    <property type="match status" value="1"/>
</dbReference>
<dbReference type="AlphaFoldDB" id="E4WX25"/>
<evidence type="ECO:0000313" key="3">
    <source>
        <dbReference type="EMBL" id="CBY21917.1"/>
    </source>
</evidence>
<dbReference type="OrthoDB" id="10005492at2759"/>
<evidence type="ECO:0000259" key="2">
    <source>
        <dbReference type="PROSITE" id="PS51083"/>
    </source>
</evidence>
<feature type="domain" description="HIT-type" evidence="2">
    <location>
        <begin position="32"/>
        <end position="65"/>
    </location>
</feature>